<protein>
    <recommendedName>
        <fullName evidence="2">Pyrrolo-quinoline quinone repeat domain-containing protein</fullName>
    </recommendedName>
</protein>
<evidence type="ECO:0000313" key="3">
    <source>
        <dbReference type="EMBL" id="RVU48688.1"/>
    </source>
</evidence>
<evidence type="ECO:0000313" key="4">
    <source>
        <dbReference type="Proteomes" id="UP000282926"/>
    </source>
</evidence>
<dbReference type="Gene3D" id="2.130.10.10">
    <property type="entry name" value="YVTN repeat-like/Quinoprotein amine dehydrogenase"/>
    <property type="match status" value="1"/>
</dbReference>
<proteinExistence type="predicted"/>
<dbReference type="PANTHER" id="PTHR34512">
    <property type="entry name" value="CELL SURFACE PROTEIN"/>
    <property type="match status" value="1"/>
</dbReference>
<dbReference type="InterPro" id="IPR011047">
    <property type="entry name" value="Quinoprotein_ADH-like_sf"/>
</dbReference>
<reference evidence="3 4" key="1">
    <citation type="submission" date="2019-01" db="EMBL/GenBank/DDBJ databases">
        <title>Lujinxingia litoralis gen. nov., sp. nov. and Lujinxingia sediminis gen. nov., sp. nov., new members in the order Bradymonadales, isolated from coastal sediment.</title>
        <authorList>
            <person name="Li C.-M."/>
        </authorList>
    </citation>
    <scope>NUCLEOTIDE SEQUENCE [LARGE SCALE GENOMIC DNA]</scope>
    <source>
        <strain evidence="3 4">SEH01</strain>
    </source>
</reference>
<dbReference type="RefSeq" id="WP_127779299.1">
    <property type="nucleotide sequence ID" value="NZ_SADD01000001.1"/>
</dbReference>
<dbReference type="SUPFAM" id="SSF50998">
    <property type="entry name" value="Quinoprotein alcohol dehydrogenase-like"/>
    <property type="match status" value="1"/>
</dbReference>
<dbReference type="InterPro" id="IPR015943">
    <property type="entry name" value="WD40/YVTN_repeat-like_dom_sf"/>
</dbReference>
<keyword evidence="1" id="KW-0732">Signal</keyword>
<organism evidence="3 4">
    <name type="scientific">Lujinxingia sediminis</name>
    <dbReference type="NCBI Taxonomy" id="2480984"/>
    <lineage>
        <taxon>Bacteria</taxon>
        <taxon>Deltaproteobacteria</taxon>
        <taxon>Bradymonadales</taxon>
        <taxon>Lujinxingiaceae</taxon>
        <taxon>Lujinxingia</taxon>
    </lineage>
</organism>
<dbReference type="EMBL" id="SADD01000001">
    <property type="protein sequence ID" value="RVU48688.1"/>
    <property type="molecule type" value="Genomic_DNA"/>
</dbReference>
<sequence length="384" mass="41460">MTKGTVKVGRAWLVAALVSFMGSGCAMRPAQPAGIDAVAQPTARVKVEWRVPLSSDRPWESNPREFGKPVLAPGGDLVVGASDGYVYRVRTDSGEVVWSKEIGGAIDAPVTLADGFVYVASARGSLHKLSWERGEEVWRADARSAFEAQPAVGQGVVAVTDSADVLYVFDEVSGELVWDYQRRQPDFFTIKGGGAPVISGDRIYCGFADGYLVSLFADSGELEWSANLGDASQEFGDVDLPVIEDGEFLYAVSYAGGIYAVEKSSGALMWHQDIESVADLIMQGPWLLGVSATGHVFAIAKSDGEPVWRFRMPDEQSPVALSTTGPLLSVATASGPLYLVRTRDGRPVTRWNPSSGFQRAPVYDSVRGYTLSNRGYLYGYRLAY</sequence>
<feature type="domain" description="Pyrrolo-quinoline quinone repeat" evidence="2">
    <location>
        <begin position="83"/>
        <end position="309"/>
    </location>
</feature>
<comment type="caution">
    <text evidence="3">The sequence shown here is derived from an EMBL/GenBank/DDBJ whole genome shotgun (WGS) entry which is preliminary data.</text>
</comment>
<accession>A0ABY0CYE1</accession>
<feature type="chain" id="PRO_5046406162" description="Pyrrolo-quinoline quinone repeat domain-containing protein" evidence="1">
    <location>
        <begin position="27"/>
        <end position="384"/>
    </location>
</feature>
<keyword evidence="4" id="KW-1185">Reference proteome</keyword>
<feature type="signal peptide" evidence="1">
    <location>
        <begin position="1"/>
        <end position="26"/>
    </location>
</feature>
<dbReference type="PROSITE" id="PS51257">
    <property type="entry name" value="PROKAR_LIPOPROTEIN"/>
    <property type="match status" value="1"/>
</dbReference>
<dbReference type="PANTHER" id="PTHR34512:SF30">
    <property type="entry name" value="OUTER MEMBRANE PROTEIN ASSEMBLY FACTOR BAMB"/>
    <property type="match status" value="1"/>
</dbReference>
<dbReference type="Proteomes" id="UP000282926">
    <property type="component" value="Unassembled WGS sequence"/>
</dbReference>
<dbReference type="InterPro" id="IPR018391">
    <property type="entry name" value="PQQ_b-propeller_rpt"/>
</dbReference>
<dbReference type="InterPro" id="IPR002372">
    <property type="entry name" value="PQQ_rpt_dom"/>
</dbReference>
<name>A0ABY0CYE1_9DELT</name>
<dbReference type="SMART" id="SM00564">
    <property type="entry name" value="PQQ"/>
    <property type="match status" value="5"/>
</dbReference>
<gene>
    <name evidence="3" type="ORF">EA187_04460</name>
</gene>
<evidence type="ECO:0000256" key="1">
    <source>
        <dbReference type="SAM" id="SignalP"/>
    </source>
</evidence>
<evidence type="ECO:0000259" key="2">
    <source>
        <dbReference type="Pfam" id="PF13360"/>
    </source>
</evidence>
<dbReference type="Pfam" id="PF13360">
    <property type="entry name" value="PQQ_2"/>
    <property type="match status" value="1"/>
</dbReference>